<dbReference type="EMBL" id="JBHTKA010000003">
    <property type="protein sequence ID" value="MFD0999907.1"/>
    <property type="molecule type" value="Genomic_DNA"/>
</dbReference>
<evidence type="ECO:0000313" key="3">
    <source>
        <dbReference type="Proteomes" id="UP001597112"/>
    </source>
</evidence>
<evidence type="ECO:0000313" key="2">
    <source>
        <dbReference type="EMBL" id="MFD0999907.1"/>
    </source>
</evidence>
<dbReference type="InterPro" id="IPR020843">
    <property type="entry name" value="ER"/>
</dbReference>
<proteinExistence type="predicted"/>
<accession>A0ABW3K1F1</accession>
<gene>
    <name evidence="2" type="ORF">ACFQ21_11355</name>
</gene>
<dbReference type="Pfam" id="PF00107">
    <property type="entry name" value="ADH_zinc_N"/>
    <property type="match status" value="1"/>
</dbReference>
<dbReference type="Proteomes" id="UP001597112">
    <property type="component" value="Unassembled WGS sequence"/>
</dbReference>
<dbReference type="SUPFAM" id="SSF50129">
    <property type="entry name" value="GroES-like"/>
    <property type="match status" value="1"/>
</dbReference>
<reference evidence="3" key="1">
    <citation type="journal article" date="2019" name="Int. J. Syst. Evol. Microbiol.">
        <title>The Global Catalogue of Microorganisms (GCM) 10K type strain sequencing project: providing services to taxonomists for standard genome sequencing and annotation.</title>
        <authorList>
            <consortium name="The Broad Institute Genomics Platform"/>
            <consortium name="The Broad Institute Genome Sequencing Center for Infectious Disease"/>
            <person name="Wu L."/>
            <person name="Ma J."/>
        </authorList>
    </citation>
    <scope>NUCLEOTIDE SEQUENCE [LARGE SCALE GENOMIC DNA]</scope>
    <source>
        <strain evidence="3">CCUG 58938</strain>
    </source>
</reference>
<protein>
    <submittedName>
        <fullName evidence="2">Zinc-binding dehydrogenase</fullName>
    </submittedName>
</protein>
<dbReference type="PANTHER" id="PTHR45033">
    <property type="match status" value="1"/>
</dbReference>
<dbReference type="InterPro" id="IPR013154">
    <property type="entry name" value="ADH-like_N"/>
</dbReference>
<name>A0ABW3K1F1_9BACT</name>
<keyword evidence="3" id="KW-1185">Reference proteome</keyword>
<dbReference type="InterPro" id="IPR036291">
    <property type="entry name" value="NAD(P)-bd_dom_sf"/>
</dbReference>
<dbReference type="SUPFAM" id="SSF51735">
    <property type="entry name" value="NAD(P)-binding Rossmann-fold domains"/>
    <property type="match status" value="1"/>
</dbReference>
<comment type="caution">
    <text evidence="2">The sequence shown here is derived from an EMBL/GenBank/DDBJ whole genome shotgun (WGS) entry which is preliminary data.</text>
</comment>
<dbReference type="InterPro" id="IPR013149">
    <property type="entry name" value="ADH-like_C"/>
</dbReference>
<organism evidence="2 3">
    <name type="scientific">Ohtaekwangia kribbensis</name>
    <dbReference type="NCBI Taxonomy" id="688913"/>
    <lineage>
        <taxon>Bacteria</taxon>
        <taxon>Pseudomonadati</taxon>
        <taxon>Bacteroidota</taxon>
        <taxon>Cytophagia</taxon>
        <taxon>Cytophagales</taxon>
        <taxon>Fulvivirgaceae</taxon>
        <taxon>Ohtaekwangia</taxon>
    </lineage>
</organism>
<dbReference type="Gene3D" id="3.90.180.10">
    <property type="entry name" value="Medium-chain alcohol dehydrogenases, catalytic domain"/>
    <property type="match status" value="1"/>
</dbReference>
<evidence type="ECO:0000259" key="1">
    <source>
        <dbReference type="SMART" id="SM00829"/>
    </source>
</evidence>
<dbReference type="InterPro" id="IPR052711">
    <property type="entry name" value="Zinc_ADH-like"/>
</dbReference>
<dbReference type="Pfam" id="PF08240">
    <property type="entry name" value="ADH_N"/>
    <property type="match status" value="1"/>
</dbReference>
<dbReference type="Gene3D" id="3.40.50.720">
    <property type="entry name" value="NAD(P)-binding Rossmann-like Domain"/>
    <property type="match status" value="1"/>
</dbReference>
<dbReference type="RefSeq" id="WP_377579033.1">
    <property type="nucleotide sequence ID" value="NZ_JBHTKA010000003.1"/>
</dbReference>
<dbReference type="InterPro" id="IPR011032">
    <property type="entry name" value="GroES-like_sf"/>
</dbReference>
<dbReference type="PANTHER" id="PTHR45033:SF3">
    <property type="entry name" value="DEHYDROGENASE, PUTATIVE (AFU_ORTHOLOGUE AFUA_2G13270)-RELATED"/>
    <property type="match status" value="1"/>
</dbReference>
<dbReference type="SMART" id="SM00829">
    <property type="entry name" value="PKS_ER"/>
    <property type="match status" value="1"/>
</dbReference>
<feature type="domain" description="Enoyl reductase (ER)" evidence="1">
    <location>
        <begin position="13"/>
        <end position="335"/>
    </location>
</feature>
<sequence length="339" mass="37383">MFGSKKRAVLFKGKDYPLEIQEIKKPRLVKDQVLVRIHHAALNHRDIWITKEQAQHFPDGIVLGSDGCGVIEDVGEDADPMLVGLEVVINPSLEWGDNPMVQGDKFKILGFPDNGTFGEYLAISKKYIFEKPEHLSSEQSAAVPLSGLTAYRALFSKARMRSKEKVLITGIGGGAALWALQFATAYHGRVYVTSGSDEKIEKAKALGAIGGFNYKDPEWAIKAQKETGGGFDIIIDSAGGDQFNKLIELALPGGRIVNFGRTAGNITEVATRLLYWKQLSIHGTTMGTRDEFLSMLDFVEGRKIIPVIDKVYPMDQVHEAFARMENGDQFGKIVLKIGK</sequence>